<dbReference type="SUPFAM" id="SSF55681">
    <property type="entry name" value="Class II aaRS and biotin synthetases"/>
    <property type="match status" value="1"/>
</dbReference>
<dbReference type="PANTHER" id="PTHR12561:SF3">
    <property type="entry name" value="LIPOYLTRANSFERASE 1, MITOCHONDRIAL"/>
    <property type="match status" value="1"/>
</dbReference>
<accession>A0A1Y2BBL9</accession>
<dbReference type="GO" id="GO:0017118">
    <property type="term" value="F:lipoyltransferase activity"/>
    <property type="evidence" value="ECO:0007669"/>
    <property type="project" value="TreeGrafter"/>
</dbReference>
<evidence type="ECO:0000256" key="1">
    <source>
        <dbReference type="ARBA" id="ARBA00003253"/>
    </source>
</evidence>
<comment type="similarity">
    <text evidence="3">Belongs to the LplA family.</text>
</comment>
<dbReference type="STRING" id="71784.A0A1Y2BBL9"/>
<evidence type="ECO:0000256" key="3">
    <source>
        <dbReference type="ARBA" id="ARBA00008242"/>
    </source>
</evidence>
<organism evidence="6 7">
    <name type="scientific">Naematelia encephala</name>
    <dbReference type="NCBI Taxonomy" id="71784"/>
    <lineage>
        <taxon>Eukaryota</taxon>
        <taxon>Fungi</taxon>
        <taxon>Dikarya</taxon>
        <taxon>Basidiomycota</taxon>
        <taxon>Agaricomycotina</taxon>
        <taxon>Tremellomycetes</taxon>
        <taxon>Tremellales</taxon>
        <taxon>Naemateliaceae</taxon>
        <taxon>Naematelia</taxon>
    </lineage>
</organism>
<dbReference type="NCBIfam" id="TIGR00545">
    <property type="entry name" value="lipoyltrans"/>
    <property type="match status" value="1"/>
</dbReference>
<evidence type="ECO:0000259" key="5">
    <source>
        <dbReference type="PROSITE" id="PS51733"/>
    </source>
</evidence>
<comment type="function">
    <text evidence="1">Catalyzes both the ATP-dependent activation of exogenously supplied lipoate to lipoyl-AMP and the transfer of the activated lipoyl onto the lipoyl domains of lipoate-dependent enzymes.</text>
</comment>
<name>A0A1Y2BBL9_9TREE</name>
<evidence type="ECO:0000313" key="7">
    <source>
        <dbReference type="Proteomes" id="UP000193986"/>
    </source>
</evidence>
<gene>
    <name evidence="6" type="ORF">BCR39DRAFT_557623</name>
</gene>
<reference evidence="6 7" key="1">
    <citation type="submission" date="2016-07" db="EMBL/GenBank/DDBJ databases">
        <title>Pervasive Adenine N6-methylation of Active Genes in Fungi.</title>
        <authorList>
            <consortium name="DOE Joint Genome Institute"/>
            <person name="Mondo S.J."/>
            <person name="Dannebaum R.O."/>
            <person name="Kuo R.C."/>
            <person name="Labutti K."/>
            <person name="Haridas S."/>
            <person name="Kuo A."/>
            <person name="Salamov A."/>
            <person name="Ahrendt S.R."/>
            <person name="Lipzen A."/>
            <person name="Sullivan W."/>
            <person name="Andreopoulos W.B."/>
            <person name="Clum A."/>
            <person name="Lindquist E."/>
            <person name="Daum C."/>
            <person name="Ramamoorthy G.K."/>
            <person name="Gryganskyi A."/>
            <person name="Culley D."/>
            <person name="Magnuson J.K."/>
            <person name="James T.Y."/>
            <person name="O'Malley M.A."/>
            <person name="Stajich J.E."/>
            <person name="Spatafora J.W."/>
            <person name="Visel A."/>
            <person name="Grigoriev I.V."/>
        </authorList>
    </citation>
    <scope>NUCLEOTIDE SEQUENCE [LARGE SCALE GENOMIC DNA]</scope>
    <source>
        <strain evidence="6 7">68-887.2</strain>
    </source>
</reference>
<comment type="pathway">
    <text evidence="2">Protein modification; protein lipoylation via exogenous pathway; protein N(6)-(lipoyl)lysine from lipoate: step 2/2.</text>
</comment>
<protein>
    <recommendedName>
        <fullName evidence="4">Putative lipoate-protein ligase A</fullName>
    </recommendedName>
</protein>
<dbReference type="PROSITE" id="PS51733">
    <property type="entry name" value="BPL_LPL_CATALYTIC"/>
    <property type="match status" value="1"/>
</dbReference>
<dbReference type="PANTHER" id="PTHR12561">
    <property type="entry name" value="LIPOATE-PROTEIN LIGASE"/>
    <property type="match status" value="1"/>
</dbReference>
<sequence length="413" mass="46274">MLLSRTLALSQPCSSLQASRQINCLFTCRFITSTSSRSENKSAQPSTAATATANIELSAPVTYLSESHDPYFNLAYEDHLLRSTPHNQPVLFMYRNRPCVVIGRNQNPWKETTPRLLRGESIPLIRRRSGGGTVYHDMGNTNFSIILPRLMFTRAHGAELVARAIREKLGITQCGVNERNDVIIRDDEHEFKVSGSAYKIIQHRAYHHGTMLISSSLSELGKSLKSSSPHIETKGIPSFRSPVTTLNTYLPSSRQGRPIKHDEFVSAVSHEFASVYAGPGKQVITYEVSENLVREVKVWDGVRELKSWEWQYGQTPEFTNRLETVLPFGEISASLTSRHALITSLTFHLTPSISATTAETTVRQEFLDALALSLIGARYEALEGADGPEDPAYDTPQWRELSHEIISWLRQAM</sequence>
<dbReference type="CDD" id="cd16443">
    <property type="entry name" value="LplA"/>
    <property type="match status" value="1"/>
</dbReference>
<dbReference type="FunCoup" id="A0A1Y2BBL9">
    <property type="interactions" value="219"/>
</dbReference>
<keyword evidence="7" id="KW-1185">Reference proteome</keyword>
<dbReference type="Gene3D" id="3.30.390.50">
    <property type="entry name" value="CO dehydrogenase flavoprotein, C-terminal domain"/>
    <property type="match status" value="1"/>
</dbReference>
<dbReference type="OrthoDB" id="201621at2759"/>
<dbReference type="InterPro" id="IPR045864">
    <property type="entry name" value="aa-tRNA-synth_II/BPL/LPL"/>
</dbReference>
<dbReference type="InParanoid" id="A0A1Y2BBL9"/>
<dbReference type="GO" id="GO:0005739">
    <property type="term" value="C:mitochondrion"/>
    <property type="evidence" value="ECO:0007669"/>
    <property type="project" value="TreeGrafter"/>
</dbReference>
<dbReference type="Proteomes" id="UP000193986">
    <property type="component" value="Unassembled WGS sequence"/>
</dbReference>
<evidence type="ECO:0000256" key="4">
    <source>
        <dbReference type="ARBA" id="ARBA00015925"/>
    </source>
</evidence>
<dbReference type="Pfam" id="PF21948">
    <property type="entry name" value="LplA-B_cat"/>
    <property type="match status" value="1"/>
</dbReference>
<dbReference type="GO" id="GO:0009249">
    <property type="term" value="P:protein lipoylation"/>
    <property type="evidence" value="ECO:0007669"/>
    <property type="project" value="InterPro"/>
</dbReference>
<evidence type="ECO:0000313" key="6">
    <source>
        <dbReference type="EMBL" id="ORY32223.1"/>
    </source>
</evidence>
<comment type="caution">
    <text evidence="6">The sequence shown here is derived from an EMBL/GenBank/DDBJ whole genome shotgun (WGS) entry which is preliminary data.</text>
</comment>
<evidence type="ECO:0000256" key="2">
    <source>
        <dbReference type="ARBA" id="ARBA00005085"/>
    </source>
</evidence>
<dbReference type="EMBL" id="MCFC01000010">
    <property type="protein sequence ID" value="ORY32223.1"/>
    <property type="molecule type" value="Genomic_DNA"/>
</dbReference>
<dbReference type="UniPathway" id="UPA00537">
    <property type="reaction ID" value="UER00595"/>
</dbReference>
<dbReference type="InterPro" id="IPR004562">
    <property type="entry name" value="LipoylTrfase_LipoateP_Ligase"/>
</dbReference>
<proteinExistence type="inferred from homology"/>
<dbReference type="Gene3D" id="3.30.930.10">
    <property type="entry name" value="Bira Bifunctional Protein, Domain 2"/>
    <property type="match status" value="1"/>
</dbReference>
<feature type="domain" description="BPL/LPL catalytic" evidence="5">
    <location>
        <begin position="85"/>
        <end position="280"/>
    </location>
</feature>
<dbReference type="InterPro" id="IPR004143">
    <property type="entry name" value="BPL_LPL_catalytic"/>
</dbReference>
<dbReference type="AlphaFoldDB" id="A0A1Y2BBL9"/>